<comment type="caution">
    <text evidence="4">The sequence shown here is derived from an EMBL/GenBank/DDBJ whole genome shotgun (WGS) entry which is preliminary data.</text>
</comment>
<keyword evidence="2" id="KW-0597">Phosphoprotein</keyword>
<protein>
    <submittedName>
        <fullName evidence="4">Acyl carrier protein</fullName>
    </submittedName>
</protein>
<evidence type="ECO:0000313" key="4">
    <source>
        <dbReference type="EMBL" id="MPN49971.1"/>
    </source>
</evidence>
<proteinExistence type="inferred from homology"/>
<gene>
    <name evidence="4" type="primary">acpP_89</name>
    <name evidence="4" type="ORF">SDC9_197595</name>
</gene>
<dbReference type="NCBIfam" id="NF002150">
    <property type="entry name" value="PRK00982.1-4"/>
    <property type="match status" value="1"/>
</dbReference>
<dbReference type="NCBIfam" id="NF002148">
    <property type="entry name" value="PRK00982.1-2"/>
    <property type="match status" value="1"/>
</dbReference>
<keyword evidence="1" id="KW-0596">Phosphopantetheine</keyword>
<dbReference type="GO" id="GO:0000036">
    <property type="term" value="F:acyl carrier activity"/>
    <property type="evidence" value="ECO:0007669"/>
    <property type="project" value="TreeGrafter"/>
</dbReference>
<dbReference type="Gene3D" id="1.10.1200.10">
    <property type="entry name" value="ACP-like"/>
    <property type="match status" value="1"/>
</dbReference>
<name>A0A645IF76_9ZZZZ</name>
<dbReference type="AlphaFoldDB" id="A0A645IF76"/>
<dbReference type="GO" id="GO:0009245">
    <property type="term" value="P:lipid A biosynthetic process"/>
    <property type="evidence" value="ECO:0007669"/>
    <property type="project" value="TreeGrafter"/>
</dbReference>
<dbReference type="InterPro" id="IPR009081">
    <property type="entry name" value="PP-bd_ACP"/>
</dbReference>
<reference evidence="4" key="1">
    <citation type="submission" date="2019-08" db="EMBL/GenBank/DDBJ databases">
        <authorList>
            <person name="Kucharzyk K."/>
            <person name="Murdoch R.W."/>
            <person name="Higgins S."/>
            <person name="Loffler F."/>
        </authorList>
    </citation>
    <scope>NUCLEOTIDE SEQUENCE</scope>
</reference>
<evidence type="ECO:0000256" key="2">
    <source>
        <dbReference type="ARBA" id="ARBA00022553"/>
    </source>
</evidence>
<feature type="domain" description="Carrier" evidence="3">
    <location>
        <begin position="1"/>
        <end position="76"/>
    </location>
</feature>
<dbReference type="InterPro" id="IPR003231">
    <property type="entry name" value="ACP"/>
</dbReference>
<dbReference type="GO" id="GO:0005829">
    <property type="term" value="C:cytosol"/>
    <property type="evidence" value="ECO:0007669"/>
    <property type="project" value="TreeGrafter"/>
</dbReference>
<dbReference type="GO" id="GO:0016020">
    <property type="term" value="C:membrane"/>
    <property type="evidence" value="ECO:0007669"/>
    <property type="project" value="GOC"/>
</dbReference>
<dbReference type="SUPFAM" id="SSF47336">
    <property type="entry name" value="ACP-like"/>
    <property type="match status" value="1"/>
</dbReference>
<organism evidence="4">
    <name type="scientific">bioreactor metagenome</name>
    <dbReference type="NCBI Taxonomy" id="1076179"/>
    <lineage>
        <taxon>unclassified sequences</taxon>
        <taxon>metagenomes</taxon>
        <taxon>ecological metagenomes</taxon>
    </lineage>
</organism>
<dbReference type="EMBL" id="VSSQ01113708">
    <property type="protein sequence ID" value="MPN49971.1"/>
    <property type="molecule type" value="Genomic_DNA"/>
</dbReference>
<accession>A0A645IF76</accession>
<dbReference type="Pfam" id="PF00550">
    <property type="entry name" value="PP-binding"/>
    <property type="match status" value="1"/>
</dbReference>
<dbReference type="GO" id="GO:0000035">
    <property type="term" value="F:acyl binding"/>
    <property type="evidence" value="ECO:0007669"/>
    <property type="project" value="TreeGrafter"/>
</dbReference>
<evidence type="ECO:0000259" key="3">
    <source>
        <dbReference type="PROSITE" id="PS50075"/>
    </source>
</evidence>
<dbReference type="NCBIfam" id="TIGR00517">
    <property type="entry name" value="acyl_carrier"/>
    <property type="match status" value="1"/>
</dbReference>
<dbReference type="PANTHER" id="PTHR20863:SF76">
    <property type="entry name" value="CARRIER DOMAIN-CONTAINING PROTEIN"/>
    <property type="match status" value="1"/>
</dbReference>
<dbReference type="PANTHER" id="PTHR20863">
    <property type="entry name" value="ACYL CARRIER PROTEIN"/>
    <property type="match status" value="1"/>
</dbReference>
<dbReference type="HAMAP" id="MF_01217">
    <property type="entry name" value="Acyl_carrier"/>
    <property type="match status" value="1"/>
</dbReference>
<dbReference type="PROSITE" id="PS50075">
    <property type="entry name" value="CARRIER"/>
    <property type="match status" value="1"/>
</dbReference>
<evidence type="ECO:0000256" key="1">
    <source>
        <dbReference type="ARBA" id="ARBA00022450"/>
    </source>
</evidence>
<dbReference type="InterPro" id="IPR036736">
    <property type="entry name" value="ACP-like_sf"/>
</dbReference>
<sequence length="78" mass="8706">MIFQKLKQLISEQFGVESDTITMDTTFSDDLGADSLDIVEFSMALEEEFGIEELSEEEIASISTVGDLVHFLQNKLDA</sequence>